<dbReference type="Pfam" id="PF14896">
    <property type="entry name" value="Arabino_trans_C"/>
    <property type="match status" value="2"/>
</dbReference>
<dbReference type="Proteomes" id="UP001519295">
    <property type="component" value="Unassembled WGS sequence"/>
</dbReference>
<dbReference type="InterPro" id="IPR027451">
    <property type="entry name" value="EmbABC_dom1"/>
</dbReference>
<feature type="transmembrane region" description="Helical" evidence="12">
    <location>
        <begin position="328"/>
        <end position="350"/>
    </location>
</feature>
<keyword evidence="6 16" id="KW-0808">Transferase</keyword>
<feature type="transmembrane region" description="Helical" evidence="12">
    <location>
        <begin position="211"/>
        <end position="231"/>
    </location>
</feature>
<keyword evidence="4" id="KW-1003">Cell membrane</keyword>
<evidence type="ECO:0000256" key="4">
    <source>
        <dbReference type="ARBA" id="ARBA00022475"/>
    </source>
</evidence>
<evidence type="ECO:0000259" key="14">
    <source>
        <dbReference type="Pfam" id="PF14896"/>
    </source>
</evidence>
<feature type="transmembrane region" description="Helical" evidence="12">
    <location>
        <begin position="576"/>
        <end position="599"/>
    </location>
</feature>
<feature type="domain" description="Arabinofuranosyltransferase central" evidence="13">
    <location>
        <begin position="208"/>
        <end position="669"/>
    </location>
</feature>
<evidence type="ECO:0000256" key="11">
    <source>
        <dbReference type="SAM" id="MobiDB-lite"/>
    </source>
</evidence>
<dbReference type="InterPro" id="IPR040920">
    <property type="entry name" value="Arabino_trans_N"/>
</dbReference>
<feature type="domain" description="Arabinosyltransferase C-terminal" evidence="14">
    <location>
        <begin position="814"/>
        <end position="1063"/>
    </location>
</feature>
<evidence type="ECO:0000313" key="17">
    <source>
        <dbReference type="Proteomes" id="UP001519295"/>
    </source>
</evidence>
<organism evidence="16 17">
    <name type="scientific">Pseudonocardia parietis</name>
    <dbReference type="NCBI Taxonomy" id="570936"/>
    <lineage>
        <taxon>Bacteria</taxon>
        <taxon>Bacillati</taxon>
        <taxon>Actinomycetota</taxon>
        <taxon>Actinomycetes</taxon>
        <taxon>Pseudonocardiales</taxon>
        <taxon>Pseudonocardiaceae</taxon>
        <taxon>Pseudonocardia</taxon>
    </lineage>
</organism>
<feature type="region of interest" description="Disordered" evidence="11">
    <location>
        <begin position="760"/>
        <end position="819"/>
    </location>
</feature>
<dbReference type="Pfam" id="PF17689">
    <property type="entry name" value="Arabino_trans_N"/>
    <property type="match status" value="1"/>
</dbReference>
<evidence type="ECO:0000256" key="3">
    <source>
        <dbReference type="ARBA" id="ARBA00008195"/>
    </source>
</evidence>
<feature type="compositionally biased region" description="Gly residues" evidence="11">
    <location>
        <begin position="806"/>
        <end position="815"/>
    </location>
</feature>
<feature type="transmembrane region" description="Helical" evidence="12">
    <location>
        <begin position="27"/>
        <end position="46"/>
    </location>
</feature>
<dbReference type="Gene3D" id="2.60.120.610">
    <property type="entry name" value="arabinofuranosyltransferase like domain"/>
    <property type="match status" value="1"/>
</dbReference>
<name>A0ABS4VLK5_9PSEU</name>
<evidence type="ECO:0000256" key="10">
    <source>
        <dbReference type="ARBA" id="ARBA00023316"/>
    </source>
</evidence>
<dbReference type="GO" id="GO:0016757">
    <property type="term" value="F:glycosyltransferase activity"/>
    <property type="evidence" value="ECO:0007669"/>
    <property type="project" value="UniProtKB-KW"/>
</dbReference>
<evidence type="ECO:0000256" key="1">
    <source>
        <dbReference type="ARBA" id="ARBA00003001"/>
    </source>
</evidence>
<evidence type="ECO:0000259" key="15">
    <source>
        <dbReference type="Pfam" id="PF17689"/>
    </source>
</evidence>
<evidence type="ECO:0000256" key="9">
    <source>
        <dbReference type="ARBA" id="ARBA00023136"/>
    </source>
</evidence>
<sequence length="1077" mass="113108">MLTVDTESEPRPGSRSGDRGPRSADRFLAAGLGLISALLALAIPFLPVVQNTATVTWPNAETGTAPLDAPLVAYRAETLTATISCDAIRSLDDRSPGPATVLSTTPAAAPTGDTVGMRLTVADGTLTLDNRGARLATTALPPAGAPCAFTFDSDGGATTATLAGTTLADSDGDARPQVVGIYSDLDADLDPMGGTEVRFDTDNRYDGSASVLKLVAGAVAVVALLGSLFLLRRIDDADARRVVHGRRLAVALRGRDTARDVVVTAVLVVWALIGSMTPDDGYILDISRGTETAGYIGNYHRWFDVPEAPFGWFYQLYSLWSGISDAVLWLRLPALAMALASWFLISRALLPRLGTRVRRSRSAGWAAAGVFLCFWLPFNNGLRPESVVVIAALVSFVMLERALATRRLLPVAGALVAGAFAVAATPTGLIALAPFLAAARPLLTLLTERIRRTGWVTTLAPLAAAGLIVLVAVFGDQTWATIAEATRVRTEIGPSLSWYEELSRYVLLFSESRDGSVHRRFPVLLLWLCMIVSTIVLLRRGRIPGAALGFSRRLLASTALSFAVLALTPTKWTHHFGAFAALGAGVAALAVLATSTGVLRSRRNQALFLAAVLSVTALAFTGPNTWWYVSDWGVPWFDKPVSVSGIEATTLLLTAAFVSLVVAAVEHLRSSSGIPRPVRQTVGRRRRRVGQAQAVRLGSAPVALICALMVLFQVASLAKGMEKQAGSYSLGADILTDPTGSECGLAGRIMVEPDPAASVLPPAPPSGGVGAEPPLAEGFGPDGLPPTGAGSLRDNSGTGDRQPGITGTGPLGGPITGSWSPDANAVGDYRSGWYALPEATRSGSAPLVLGIAGTVGGANTLALEFARDGQVIETIEPGGNTGTVTTTSDAAGGAAGGQAWRDIRLDLAGREAAGADSVRVVARDRGIGPNSWMAVAQPRVPELTPLTEVVAGRPGYLDWATSFVHPCLERFGVHRGIADVPAFRMLADIQQRTVADEWGRASNGGPQGWLTQIGAQRYVPTYLPGAWDFDWGQIRLVDRYDPRAVPAPAEHGERTMWGWQQVGEAGSAPADPSSLPG</sequence>
<reference evidence="16 17" key="1">
    <citation type="submission" date="2021-03" db="EMBL/GenBank/DDBJ databases">
        <title>Sequencing the genomes of 1000 actinobacteria strains.</title>
        <authorList>
            <person name="Klenk H.-P."/>
        </authorList>
    </citation>
    <scope>NUCLEOTIDE SEQUENCE [LARGE SCALE GENOMIC DNA]</scope>
    <source>
        <strain evidence="16 17">DSM 45256</strain>
    </source>
</reference>
<dbReference type="Gene3D" id="3.40.190.160">
    <property type="match status" value="1"/>
</dbReference>
<keyword evidence="10" id="KW-0961">Cell wall biogenesis/degradation</keyword>
<evidence type="ECO:0000256" key="7">
    <source>
        <dbReference type="ARBA" id="ARBA00022692"/>
    </source>
</evidence>
<feature type="domain" description="Arabinosyltransferase C-terminal" evidence="14">
    <location>
        <begin position="714"/>
        <end position="787"/>
    </location>
</feature>
<gene>
    <name evidence="16" type="ORF">JOF36_000339</name>
</gene>
<feature type="transmembrane region" description="Helical" evidence="12">
    <location>
        <begin position="641"/>
        <end position="665"/>
    </location>
</feature>
<dbReference type="Pfam" id="PF04602">
    <property type="entry name" value="Arabinose_trans"/>
    <property type="match status" value="1"/>
</dbReference>
<feature type="region of interest" description="Disordered" evidence="11">
    <location>
        <begin position="1"/>
        <end position="23"/>
    </location>
</feature>
<keyword evidence="5 16" id="KW-0328">Glycosyltransferase</keyword>
<evidence type="ECO:0000313" key="16">
    <source>
        <dbReference type="EMBL" id="MBP2364643.1"/>
    </source>
</evidence>
<feature type="transmembrane region" description="Helical" evidence="12">
    <location>
        <begin position="362"/>
        <end position="378"/>
    </location>
</feature>
<feature type="compositionally biased region" description="Basic and acidic residues" evidence="11">
    <location>
        <begin position="8"/>
        <end position="23"/>
    </location>
</feature>
<feature type="transmembrane region" description="Helical" evidence="12">
    <location>
        <begin position="261"/>
        <end position="278"/>
    </location>
</feature>
<evidence type="ECO:0000256" key="5">
    <source>
        <dbReference type="ARBA" id="ARBA00022676"/>
    </source>
</evidence>
<proteinExistence type="inferred from homology"/>
<feature type="domain" description="Arabinosyltransferas concanavalin like" evidence="15">
    <location>
        <begin position="50"/>
        <end position="204"/>
    </location>
</feature>
<feature type="transmembrane region" description="Helical" evidence="12">
    <location>
        <begin position="408"/>
        <end position="433"/>
    </location>
</feature>
<feature type="transmembrane region" description="Helical" evidence="12">
    <location>
        <begin position="694"/>
        <end position="715"/>
    </location>
</feature>
<dbReference type="Gene3D" id="2.60.120.940">
    <property type="entry name" value="EmbC, C-terminal domain, subdomain 2"/>
    <property type="match status" value="1"/>
</dbReference>
<comment type="subcellular location">
    <subcellularLocation>
        <location evidence="2">Cell membrane</location>
        <topology evidence="2">Multi-pass membrane protein</topology>
    </subcellularLocation>
</comment>
<evidence type="ECO:0000256" key="12">
    <source>
        <dbReference type="SAM" id="Phobius"/>
    </source>
</evidence>
<keyword evidence="8 12" id="KW-1133">Transmembrane helix</keyword>
<evidence type="ECO:0000259" key="13">
    <source>
        <dbReference type="Pfam" id="PF04602"/>
    </source>
</evidence>
<comment type="similarity">
    <text evidence="3">Belongs to the emb family.</text>
</comment>
<keyword evidence="7 12" id="KW-0812">Transmembrane</keyword>
<dbReference type="InterPro" id="IPR007680">
    <property type="entry name" value="Arabino_trans_central"/>
</dbReference>
<evidence type="ECO:0000256" key="2">
    <source>
        <dbReference type="ARBA" id="ARBA00004651"/>
    </source>
</evidence>
<comment type="caution">
    <text evidence="16">The sequence shown here is derived from an EMBL/GenBank/DDBJ whole genome shotgun (WGS) entry which is preliminary data.</text>
</comment>
<comment type="function">
    <text evidence="1">Arabinosyl transferase responsible for the polymerization of arabinose into the arabinan of arabinogalactan.</text>
</comment>
<keyword evidence="17" id="KW-1185">Reference proteome</keyword>
<accession>A0ABS4VLK5</accession>
<dbReference type="InterPro" id="IPR032731">
    <property type="entry name" value="Arabino_trans_C"/>
</dbReference>
<dbReference type="InterPro" id="IPR042486">
    <property type="entry name" value="Arabino_trans_C_2"/>
</dbReference>
<dbReference type="EMBL" id="JAGINU010000001">
    <property type="protein sequence ID" value="MBP2364643.1"/>
    <property type="molecule type" value="Genomic_DNA"/>
</dbReference>
<dbReference type="RefSeq" id="WP_210024668.1">
    <property type="nucleotide sequence ID" value="NZ_JAGINU010000001.1"/>
</dbReference>
<evidence type="ECO:0000256" key="6">
    <source>
        <dbReference type="ARBA" id="ARBA00022679"/>
    </source>
</evidence>
<feature type="transmembrane region" description="Helical" evidence="12">
    <location>
        <begin position="521"/>
        <end position="538"/>
    </location>
</feature>
<dbReference type="EC" id="2.4.2.-" evidence="16"/>
<feature type="transmembrane region" description="Helical" evidence="12">
    <location>
        <begin position="606"/>
        <end position="629"/>
    </location>
</feature>
<protein>
    <submittedName>
        <fullName evidence="16">Arabinosyltransferase C</fullName>
        <ecNumber evidence="16">2.4.2.-</ecNumber>
    </submittedName>
</protein>
<keyword evidence="9 12" id="KW-0472">Membrane</keyword>
<feature type="transmembrane region" description="Helical" evidence="12">
    <location>
        <begin position="454"/>
        <end position="474"/>
    </location>
</feature>
<evidence type="ECO:0000256" key="8">
    <source>
        <dbReference type="ARBA" id="ARBA00022989"/>
    </source>
</evidence>